<evidence type="ECO:0000256" key="1">
    <source>
        <dbReference type="SAM" id="MobiDB-lite"/>
    </source>
</evidence>
<reference evidence="3 4" key="1">
    <citation type="journal article" date="2018" name="Evol. Lett.">
        <title>Horizontal gene cluster transfer increased hallucinogenic mushroom diversity.</title>
        <authorList>
            <person name="Reynolds H.T."/>
            <person name="Vijayakumar V."/>
            <person name="Gluck-Thaler E."/>
            <person name="Korotkin H.B."/>
            <person name="Matheny P.B."/>
            <person name="Slot J.C."/>
        </authorList>
    </citation>
    <scope>NUCLEOTIDE SEQUENCE [LARGE SCALE GENOMIC DNA]</scope>
    <source>
        <strain evidence="3 4">SRW20</strain>
    </source>
</reference>
<dbReference type="OrthoDB" id="10003767at2759"/>
<dbReference type="InterPro" id="IPR002575">
    <property type="entry name" value="Aminoglycoside_PTrfase"/>
</dbReference>
<keyword evidence="4" id="KW-1185">Reference proteome</keyword>
<dbReference type="EMBL" id="NHYE01005637">
    <property type="protein sequence ID" value="PPQ66155.1"/>
    <property type="molecule type" value="Genomic_DNA"/>
</dbReference>
<dbReference type="PANTHER" id="PTHR21310">
    <property type="entry name" value="AMINOGLYCOSIDE PHOSPHOTRANSFERASE-RELATED-RELATED"/>
    <property type="match status" value="1"/>
</dbReference>
<dbReference type="STRING" id="231916.A0A409VIU1"/>
<evidence type="ECO:0000313" key="4">
    <source>
        <dbReference type="Proteomes" id="UP000284706"/>
    </source>
</evidence>
<dbReference type="Pfam" id="PF01636">
    <property type="entry name" value="APH"/>
    <property type="match status" value="1"/>
</dbReference>
<sequence>MEELSPESFSDRIDQGRLPPPSQRGLRWEYGLFDIIPRWEFEPDIEVVRHIGLIHLPPRAHYAVSKFAEGAFNKLFLFSPSLDMGDPSRESSVVEYIMRVALPIDPYFKTATEVATLKFLERRTFMPVPRVVAYDASSQNELQFEWIIMTRLPGVQLKEAWTSMPWDQKISVVAQLREHLDELHKPRFKKAGSLYLANEPHAPLHWKFTSNHGRDFIPLEDNPDFAIGPISALPFCYANRIKVPSDRGPFSDSSQMVKALLNIEMTSALDRKATLAVAIEQGDNEYDVEDLEELDETVDASKILLSLVDEFFNDVEDEEFVLHHDDLSAANILVDPKTLEITGIVDWECTSLQPLWTAIYFPQFLDGPEINNANLRLNFGVEVPTDLSTPPPTLQELLGAREDVEDTELQQELRDNIEKMLLRRVFTKEERSGGESEKLRRVFMNKVLQVDSAITFRRVLSWAERVREGGDPLPQKDEEVLYFWSEQ</sequence>
<dbReference type="InParanoid" id="A0A409VIU1"/>
<protein>
    <recommendedName>
        <fullName evidence="2">Aminoglycoside phosphotransferase domain-containing protein</fullName>
    </recommendedName>
</protein>
<gene>
    <name evidence="3" type="ORF">CVT26_010878</name>
</gene>
<comment type="caution">
    <text evidence="3">The sequence shown here is derived from an EMBL/GenBank/DDBJ whole genome shotgun (WGS) entry which is preliminary data.</text>
</comment>
<dbReference type="PANTHER" id="PTHR21310:SF13">
    <property type="entry name" value="AMINOGLYCOSIDE PHOSPHOTRANSFERASE DOMAIN-CONTAINING PROTEIN"/>
    <property type="match status" value="1"/>
</dbReference>
<feature type="region of interest" description="Disordered" evidence="1">
    <location>
        <begin position="1"/>
        <end position="20"/>
    </location>
</feature>
<evidence type="ECO:0000259" key="2">
    <source>
        <dbReference type="Pfam" id="PF01636"/>
    </source>
</evidence>
<evidence type="ECO:0000313" key="3">
    <source>
        <dbReference type="EMBL" id="PPQ66155.1"/>
    </source>
</evidence>
<organism evidence="3 4">
    <name type="scientific">Gymnopilus dilepis</name>
    <dbReference type="NCBI Taxonomy" id="231916"/>
    <lineage>
        <taxon>Eukaryota</taxon>
        <taxon>Fungi</taxon>
        <taxon>Dikarya</taxon>
        <taxon>Basidiomycota</taxon>
        <taxon>Agaricomycotina</taxon>
        <taxon>Agaricomycetes</taxon>
        <taxon>Agaricomycetidae</taxon>
        <taxon>Agaricales</taxon>
        <taxon>Agaricineae</taxon>
        <taxon>Hymenogastraceae</taxon>
        <taxon>Gymnopilus</taxon>
    </lineage>
</organism>
<dbReference type="AlphaFoldDB" id="A0A409VIU1"/>
<name>A0A409VIU1_9AGAR</name>
<dbReference type="InterPro" id="IPR051678">
    <property type="entry name" value="AGP_Transferase"/>
</dbReference>
<feature type="domain" description="Aminoglycoside phosphotransferase" evidence="2">
    <location>
        <begin position="95"/>
        <end position="356"/>
    </location>
</feature>
<dbReference type="SUPFAM" id="SSF56112">
    <property type="entry name" value="Protein kinase-like (PK-like)"/>
    <property type="match status" value="1"/>
</dbReference>
<dbReference type="Gene3D" id="3.90.1200.10">
    <property type="match status" value="1"/>
</dbReference>
<proteinExistence type="predicted"/>
<accession>A0A409VIU1</accession>
<dbReference type="InterPro" id="IPR011009">
    <property type="entry name" value="Kinase-like_dom_sf"/>
</dbReference>
<dbReference type="Proteomes" id="UP000284706">
    <property type="component" value="Unassembled WGS sequence"/>
</dbReference>